<reference evidence="1" key="1">
    <citation type="submission" date="2020-11" db="EMBL/GenBank/DDBJ databases">
        <authorList>
            <consortium name="DOE Joint Genome Institute"/>
            <person name="Ahrendt S."/>
            <person name="Riley R."/>
            <person name="Andreopoulos W."/>
            <person name="Labutti K."/>
            <person name="Pangilinan J."/>
            <person name="Ruiz-Duenas F.J."/>
            <person name="Barrasa J.M."/>
            <person name="Sanchez-Garcia M."/>
            <person name="Camarero S."/>
            <person name="Miyauchi S."/>
            <person name="Serrano A."/>
            <person name="Linde D."/>
            <person name="Babiker R."/>
            <person name="Drula E."/>
            <person name="Ayuso-Fernandez I."/>
            <person name="Pacheco R."/>
            <person name="Padilla G."/>
            <person name="Ferreira P."/>
            <person name="Barriuso J."/>
            <person name="Kellner H."/>
            <person name="Castanera R."/>
            <person name="Alfaro M."/>
            <person name="Ramirez L."/>
            <person name="Pisabarro A.G."/>
            <person name="Kuo A."/>
            <person name="Tritt A."/>
            <person name="Lipzen A."/>
            <person name="He G."/>
            <person name="Yan M."/>
            <person name="Ng V."/>
            <person name="Cullen D."/>
            <person name="Martin F."/>
            <person name="Rosso M.-N."/>
            <person name="Henrissat B."/>
            <person name="Hibbett D."/>
            <person name="Martinez A.T."/>
            <person name="Grigoriev I.V."/>
        </authorList>
    </citation>
    <scope>NUCLEOTIDE SEQUENCE</scope>
    <source>
        <strain evidence="1">CIRM-BRFM 674</strain>
    </source>
</reference>
<evidence type="ECO:0000313" key="1">
    <source>
        <dbReference type="EMBL" id="KAF9476973.1"/>
    </source>
</evidence>
<accession>A0A9P5YWB4</accession>
<organism evidence="1 2">
    <name type="scientific">Pholiota conissans</name>
    <dbReference type="NCBI Taxonomy" id="109636"/>
    <lineage>
        <taxon>Eukaryota</taxon>
        <taxon>Fungi</taxon>
        <taxon>Dikarya</taxon>
        <taxon>Basidiomycota</taxon>
        <taxon>Agaricomycotina</taxon>
        <taxon>Agaricomycetes</taxon>
        <taxon>Agaricomycetidae</taxon>
        <taxon>Agaricales</taxon>
        <taxon>Agaricineae</taxon>
        <taxon>Strophariaceae</taxon>
        <taxon>Pholiota</taxon>
    </lineage>
</organism>
<dbReference type="EMBL" id="MU155275">
    <property type="protein sequence ID" value="KAF9476973.1"/>
    <property type="molecule type" value="Genomic_DNA"/>
</dbReference>
<keyword evidence="2" id="KW-1185">Reference proteome</keyword>
<gene>
    <name evidence="1" type="ORF">BDN70DRAFT_881684</name>
</gene>
<comment type="caution">
    <text evidence="1">The sequence shown here is derived from an EMBL/GenBank/DDBJ whole genome shotgun (WGS) entry which is preliminary data.</text>
</comment>
<proteinExistence type="predicted"/>
<dbReference type="Proteomes" id="UP000807469">
    <property type="component" value="Unassembled WGS sequence"/>
</dbReference>
<name>A0A9P5YWB4_9AGAR</name>
<dbReference type="AlphaFoldDB" id="A0A9P5YWB4"/>
<sequence>MSFRNVYQIPSWCDKSVLYLTYAYTWPSECECKYHKKKRLWEVPGPSHASAVDTSFPFKPSCAV</sequence>
<evidence type="ECO:0000313" key="2">
    <source>
        <dbReference type="Proteomes" id="UP000807469"/>
    </source>
</evidence>
<protein>
    <submittedName>
        <fullName evidence="1">Uncharacterized protein</fullName>
    </submittedName>
</protein>